<evidence type="ECO:0000256" key="2">
    <source>
        <dbReference type="ARBA" id="ARBA00022692"/>
    </source>
</evidence>
<name>A0A834ZWA3_TETSI</name>
<keyword evidence="4 8" id="KW-1133">Transmembrane helix</keyword>
<feature type="region of interest" description="Disordered" evidence="7">
    <location>
        <begin position="226"/>
        <end position="247"/>
    </location>
</feature>
<feature type="domain" description="PGG" evidence="9">
    <location>
        <begin position="198"/>
        <end position="313"/>
    </location>
</feature>
<evidence type="ECO:0000313" key="11">
    <source>
        <dbReference type="Proteomes" id="UP000655225"/>
    </source>
</evidence>
<organism evidence="10 11">
    <name type="scientific">Tetracentron sinense</name>
    <name type="common">Spur-leaf</name>
    <dbReference type="NCBI Taxonomy" id="13715"/>
    <lineage>
        <taxon>Eukaryota</taxon>
        <taxon>Viridiplantae</taxon>
        <taxon>Streptophyta</taxon>
        <taxon>Embryophyta</taxon>
        <taxon>Tracheophyta</taxon>
        <taxon>Spermatophyta</taxon>
        <taxon>Magnoliopsida</taxon>
        <taxon>Trochodendrales</taxon>
        <taxon>Trochodendraceae</taxon>
        <taxon>Tetracentron</taxon>
    </lineage>
</organism>
<evidence type="ECO:0000256" key="5">
    <source>
        <dbReference type="ARBA" id="ARBA00023043"/>
    </source>
</evidence>
<dbReference type="EMBL" id="JABCRI010000001">
    <property type="protein sequence ID" value="KAF8412920.1"/>
    <property type="molecule type" value="Genomic_DNA"/>
</dbReference>
<keyword evidence="11" id="KW-1185">Reference proteome</keyword>
<keyword evidence="6 8" id="KW-0472">Membrane</keyword>
<evidence type="ECO:0000256" key="7">
    <source>
        <dbReference type="SAM" id="MobiDB-lite"/>
    </source>
</evidence>
<dbReference type="InterPro" id="IPR026961">
    <property type="entry name" value="PGG_dom"/>
</dbReference>
<evidence type="ECO:0000313" key="10">
    <source>
        <dbReference type="EMBL" id="KAF8412920.1"/>
    </source>
</evidence>
<dbReference type="Proteomes" id="UP000655225">
    <property type="component" value="Unassembled WGS sequence"/>
</dbReference>
<feature type="transmembrane region" description="Helical" evidence="8">
    <location>
        <begin position="322"/>
        <end position="347"/>
    </location>
</feature>
<evidence type="ECO:0000256" key="8">
    <source>
        <dbReference type="SAM" id="Phobius"/>
    </source>
</evidence>
<evidence type="ECO:0000256" key="3">
    <source>
        <dbReference type="ARBA" id="ARBA00022737"/>
    </source>
</evidence>
<evidence type="ECO:0000259" key="9">
    <source>
        <dbReference type="Pfam" id="PF13962"/>
    </source>
</evidence>
<comment type="caution">
    <text evidence="10">The sequence shown here is derived from an EMBL/GenBank/DDBJ whole genome shotgun (WGS) entry which is preliminary data.</text>
</comment>
<feature type="transmembrane region" description="Helical" evidence="8">
    <location>
        <begin position="262"/>
        <end position="283"/>
    </location>
</feature>
<evidence type="ECO:0000256" key="6">
    <source>
        <dbReference type="ARBA" id="ARBA00023136"/>
    </source>
</evidence>
<dbReference type="Pfam" id="PF13962">
    <property type="entry name" value="PGG"/>
    <property type="match status" value="1"/>
</dbReference>
<dbReference type="PANTHER" id="PTHR24186:SF56">
    <property type="entry name" value="PGG DOMAIN-CONTAINING PROTEIN"/>
    <property type="match status" value="1"/>
</dbReference>
<evidence type="ECO:0000256" key="1">
    <source>
        <dbReference type="ARBA" id="ARBA00004141"/>
    </source>
</evidence>
<dbReference type="AlphaFoldDB" id="A0A834ZWA3"/>
<reference evidence="10 11" key="1">
    <citation type="submission" date="2020-04" db="EMBL/GenBank/DDBJ databases">
        <title>Plant Genome Project.</title>
        <authorList>
            <person name="Zhang R.-G."/>
        </authorList>
    </citation>
    <scope>NUCLEOTIDE SEQUENCE [LARGE SCALE GENOMIC DNA]</scope>
    <source>
        <strain evidence="10">YNK0</strain>
        <tissue evidence="10">Leaf</tissue>
    </source>
</reference>
<feature type="transmembrane region" description="Helical" evidence="8">
    <location>
        <begin position="295"/>
        <end position="316"/>
    </location>
</feature>
<dbReference type="GO" id="GO:0005886">
    <property type="term" value="C:plasma membrane"/>
    <property type="evidence" value="ECO:0007669"/>
    <property type="project" value="TreeGrafter"/>
</dbReference>
<sequence length="360" mass="39460">MEPGRLYQEYMDFHGVARTWRLYLPLVQHRSASDPSLFKDNKENSLSLSRSRDNIKVLELELVLLAVEGWGVNGFGGEEEDGELVGVGISGGVGVVVRGDSCVGCGRSSGNEGSGGIEMWHWCKLWLGGGNKGVVVVMVSLAPKFLRLNSPKVEVNATNTNHETALDIFLQLPKENQNEEIKDILGRAKAVVRDCPMEVRNALLVVAVLTAAATIFQTGVNPPGGVCQDNYHPDDENSDKNSTTTPKYKEHRAGNAIMATHMWGLSIFTICNLAGFLISYAMIILLTHGFPLRSLLLLALHSMVLTYMISLCIISPLRDEEYIYIVIPAIGFGLIIICLLSIGVVFIHCGRKKKAVEHSR</sequence>
<protein>
    <recommendedName>
        <fullName evidence="9">PGG domain-containing protein</fullName>
    </recommendedName>
</protein>
<evidence type="ECO:0000256" key="4">
    <source>
        <dbReference type="ARBA" id="ARBA00022989"/>
    </source>
</evidence>
<dbReference type="PANTHER" id="PTHR24186">
    <property type="entry name" value="PROTEIN PHOSPHATASE 1 REGULATORY SUBUNIT"/>
    <property type="match status" value="1"/>
</dbReference>
<keyword evidence="2 8" id="KW-0812">Transmembrane</keyword>
<comment type="subcellular location">
    <subcellularLocation>
        <location evidence="1">Membrane</location>
        <topology evidence="1">Multi-pass membrane protein</topology>
    </subcellularLocation>
</comment>
<keyword evidence="5" id="KW-0040">ANK repeat</keyword>
<gene>
    <name evidence="10" type="ORF">HHK36_000892</name>
</gene>
<accession>A0A834ZWA3</accession>
<proteinExistence type="predicted"/>
<keyword evidence="3" id="KW-0677">Repeat</keyword>